<evidence type="ECO:0000313" key="18">
    <source>
        <dbReference type="Proteomes" id="UP000594034"/>
    </source>
</evidence>
<dbReference type="AlphaFoldDB" id="A0A5J6WU77"/>
<feature type="binding site" evidence="14">
    <location>
        <position position="173"/>
    </location>
    <ligand>
        <name>NAD(+)</name>
        <dbReference type="ChEBI" id="CHEBI:57540"/>
    </ligand>
</feature>
<keyword evidence="10 14" id="KW-0520">NAD</keyword>
<feature type="active site" description="N6-AMP-lysine intermediate" evidence="14">
    <location>
        <position position="115"/>
    </location>
</feature>
<dbReference type="FunFam" id="2.40.50.140:FF:000012">
    <property type="entry name" value="DNA ligase"/>
    <property type="match status" value="1"/>
</dbReference>
<feature type="binding site" evidence="14">
    <location>
        <position position="289"/>
    </location>
    <ligand>
        <name>NAD(+)</name>
        <dbReference type="ChEBI" id="CHEBI:57540"/>
    </ligand>
</feature>
<evidence type="ECO:0000256" key="11">
    <source>
        <dbReference type="ARBA" id="ARBA00023204"/>
    </source>
</evidence>
<dbReference type="Pfam" id="PF00533">
    <property type="entry name" value="BRCT"/>
    <property type="match status" value="1"/>
</dbReference>
<dbReference type="Gene3D" id="2.40.50.140">
    <property type="entry name" value="Nucleic acid-binding proteins"/>
    <property type="match status" value="1"/>
</dbReference>
<dbReference type="Pfam" id="PF03119">
    <property type="entry name" value="DNA_ligase_ZBD"/>
    <property type="match status" value="1"/>
</dbReference>
<evidence type="ECO:0000256" key="14">
    <source>
        <dbReference type="HAMAP-Rule" id="MF_01588"/>
    </source>
</evidence>
<evidence type="ECO:0000256" key="8">
    <source>
        <dbReference type="ARBA" id="ARBA00022833"/>
    </source>
</evidence>
<feature type="binding site" evidence="14">
    <location>
        <position position="431"/>
    </location>
    <ligand>
        <name>Zn(2+)</name>
        <dbReference type="ChEBI" id="CHEBI:29105"/>
    </ligand>
</feature>
<dbReference type="SMART" id="SM00278">
    <property type="entry name" value="HhH1"/>
    <property type="match status" value="4"/>
</dbReference>
<feature type="domain" description="BRCT" evidence="16">
    <location>
        <begin position="590"/>
        <end position="670"/>
    </location>
</feature>
<dbReference type="GO" id="GO:0046872">
    <property type="term" value="F:metal ion binding"/>
    <property type="evidence" value="ECO:0007669"/>
    <property type="project" value="UniProtKB-KW"/>
</dbReference>
<evidence type="ECO:0000256" key="5">
    <source>
        <dbReference type="ARBA" id="ARBA00022705"/>
    </source>
</evidence>
<feature type="binding site" evidence="14">
    <location>
        <position position="313"/>
    </location>
    <ligand>
        <name>NAD(+)</name>
        <dbReference type="ChEBI" id="CHEBI:57540"/>
    </ligand>
</feature>
<dbReference type="GO" id="GO:0005829">
    <property type="term" value="C:cytosol"/>
    <property type="evidence" value="ECO:0007669"/>
    <property type="project" value="TreeGrafter"/>
</dbReference>
<comment type="cofactor">
    <cofactor evidence="14">
        <name>Mg(2+)</name>
        <dbReference type="ChEBI" id="CHEBI:18420"/>
    </cofactor>
    <cofactor evidence="14">
        <name>Mn(2+)</name>
        <dbReference type="ChEBI" id="CHEBI:29035"/>
    </cofactor>
</comment>
<name>A0A5J6WU77_9GAMM</name>
<dbReference type="SUPFAM" id="SSF50249">
    <property type="entry name" value="Nucleic acid-binding proteins"/>
    <property type="match status" value="1"/>
</dbReference>
<dbReference type="Gene3D" id="1.10.150.20">
    <property type="entry name" value="5' to 3' exonuclease, C-terminal subdomain"/>
    <property type="match status" value="2"/>
</dbReference>
<dbReference type="FunFam" id="3.30.470.30:FF:000001">
    <property type="entry name" value="DNA ligase"/>
    <property type="match status" value="1"/>
</dbReference>
<dbReference type="FunFam" id="1.10.150.20:FF:000007">
    <property type="entry name" value="DNA ligase"/>
    <property type="match status" value="1"/>
</dbReference>
<dbReference type="FunFam" id="1.10.150.20:FF:000006">
    <property type="entry name" value="DNA ligase"/>
    <property type="match status" value="1"/>
</dbReference>
<dbReference type="PANTHER" id="PTHR23389">
    <property type="entry name" value="CHROMOSOME TRANSMISSION FIDELITY FACTOR 18"/>
    <property type="match status" value="1"/>
</dbReference>
<evidence type="ECO:0000256" key="7">
    <source>
        <dbReference type="ARBA" id="ARBA00022763"/>
    </source>
</evidence>
<dbReference type="InterPro" id="IPR033136">
    <property type="entry name" value="DNA_ligase_CS"/>
</dbReference>
<comment type="caution">
    <text evidence="14">Lacks conserved residue(s) required for the propagation of feature annotation.</text>
</comment>
<dbReference type="Gene3D" id="3.30.470.30">
    <property type="entry name" value="DNA ligase/mRNA capping enzyme"/>
    <property type="match status" value="1"/>
</dbReference>
<evidence type="ECO:0000256" key="15">
    <source>
        <dbReference type="RuleBase" id="RU000618"/>
    </source>
</evidence>
<dbReference type="GO" id="GO:0003677">
    <property type="term" value="F:DNA binding"/>
    <property type="evidence" value="ECO:0007669"/>
    <property type="project" value="InterPro"/>
</dbReference>
<keyword evidence="8 14" id="KW-0862">Zinc</keyword>
<keyword evidence="14" id="KW-0464">Manganese</keyword>
<keyword evidence="4 14" id="KW-0436">Ligase</keyword>
<evidence type="ECO:0000256" key="4">
    <source>
        <dbReference type="ARBA" id="ARBA00022598"/>
    </source>
</evidence>
<dbReference type="RefSeq" id="WP_193003364.1">
    <property type="nucleotide sequence ID" value="NZ_CP040449.1"/>
</dbReference>
<keyword evidence="7 14" id="KW-0227">DNA damage</keyword>
<keyword evidence="6 14" id="KW-0479">Metal-binding</keyword>
<dbReference type="GO" id="GO:0006281">
    <property type="term" value="P:DNA repair"/>
    <property type="evidence" value="ECO:0007669"/>
    <property type="project" value="UniProtKB-KW"/>
</dbReference>
<reference evidence="17 18" key="1">
    <citation type="submission" date="2019-05" db="EMBL/GenBank/DDBJ databases">
        <title>OXA-830, a novel chromosomally encoded expanded-spectrum class D beta-lactamase in Aeromonas simiae.</title>
        <authorList>
            <person name="Zhou W."/>
            <person name="Chen Q."/>
        </authorList>
    </citation>
    <scope>NUCLEOTIDE SEQUENCE [LARGE SCALE GENOMIC DNA]</scope>
    <source>
        <strain evidence="17 18">A6</strain>
    </source>
</reference>
<dbReference type="CDD" id="cd00114">
    <property type="entry name" value="LIGANc"/>
    <property type="match status" value="1"/>
</dbReference>
<dbReference type="Gene3D" id="6.20.10.30">
    <property type="match status" value="1"/>
</dbReference>
<keyword evidence="18" id="KW-1185">Reference proteome</keyword>
<feature type="binding site" evidence="14">
    <location>
        <position position="113"/>
    </location>
    <ligand>
        <name>NAD(+)</name>
        <dbReference type="ChEBI" id="CHEBI:57540"/>
    </ligand>
</feature>
<dbReference type="Pfam" id="PF01653">
    <property type="entry name" value="DNA_ligase_aden"/>
    <property type="match status" value="1"/>
</dbReference>
<evidence type="ECO:0000256" key="2">
    <source>
        <dbReference type="ARBA" id="ARBA00012722"/>
    </source>
</evidence>
<dbReference type="InterPro" id="IPR012340">
    <property type="entry name" value="NA-bd_OB-fold"/>
</dbReference>
<dbReference type="SMART" id="SM00532">
    <property type="entry name" value="LIGANc"/>
    <property type="match status" value="1"/>
</dbReference>
<feature type="binding site" evidence="14">
    <location>
        <position position="136"/>
    </location>
    <ligand>
        <name>NAD(+)</name>
        <dbReference type="ChEBI" id="CHEBI:57540"/>
    </ligand>
</feature>
<dbReference type="FunFam" id="1.10.287.610:FF:000002">
    <property type="entry name" value="DNA ligase"/>
    <property type="match status" value="1"/>
</dbReference>
<evidence type="ECO:0000256" key="1">
    <source>
        <dbReference type="ARBA" id="ARBA00004067"/>
    </source>
</evidence>
<evidence type="ECO:0000256" key="12">
    <source>
        <dbReference type="ARBA" id="ARBA00034005"/>
    </source>
</evidence>
<evidence type="ECO:0000256" key="6">
    <source>
        <dbReference type="ARBA" id="ARBA00022723"/>
    </source>
</evidence>
<dbReference type="Gene3D" id="1.10.287.610">
    <property type="entry name" value="Helix hairpin bin"/>
    <property type="match status" value="1"/>
</dbReference>
<dbReference type="InterPro" id="IPR001357">
    <property type="entry name" value="BRCT_dom"/>
</dbReference>
<evidence type="ECO:0000256" key="10">
    <source>
        <dbReference type="ARBA" id="ARBA00023027"/>
    </source>
</evidence>
<dbReference type="InterPro" id="IPR004150">
    <property type="entry name" value="NAD_DNA_ligase_OB"/>
</dbReference>
<keyword evidence="9 14" id="KW-0460">Magnesium</keyword>
<protein>
    <recommendedName>
        <fullName evidence="3 14">DNA ligase</fullName>
        <ecNumber evidence="2 14">6.5.1.2</ecNumber>
    </recommendedName>
    <alternativeName>
        <fullName evidence="14">Polydeoxyribonucleotide synthase [NAD(+)]</fullName>
    </alternativeName>
</protein>
<comment type="similarity">
    <text evidence="13 14">Belongs to the NAD-dependent DNA ligase family. LigA subfamily.</text>
</comment>
<dbReference type="HAMAP" id="MF_01588">
    <property type="entry name" value="DNA_ligase_A"/>
    <property type="match status" value="1"/>
</dbReference>
<dbReference type="PROSITE" id="PS01056">
    <property type="entry name" value="DNA_LIGASE_N2"/>
    <property type="match status" value="1"/>
</dbReference>
<dbReference type="PROSITE" id="PS50172">
    <property type="entry name" value="BRCT"/>
    <property type="match status" value="1"/>
</dbReference>
<dbReference type="Proteomes" id="UP000594034">
    <property type="component" value="Chromosome"/>
</dbReference>
<dbReference type="InterPro" id="IPR003583">
    <property type="entry name" value="Hlx-hairpin-Hlx_DNA-bd_motif"/>
</dbReference>
<feature type="binding site" evidence="14">
    <location>
        <begin position="32"/>
        <end position="36"/>
    </location>
    <ligand>
        <name>NAD(+)</name>
        <dbReference type="ChEBI" id="CHEBI:57540"/>
    </ligand>
</feature>
<dbReference type="SMART" id="SM00292">
    <property type="entry name" value="BRCT"/>
    <property type="match status" value="1"/>
</dbReference>
<dbReference type="CDD" id="cd17748">
    <property type="entry name" value="BRCT_DNA_ligase_like"/>
    <property type="match status" value="1"/>
</dbReference>
<dbReference type="PANTHER" id="PTHR23389:SF9">
    <property type="entry name" value="DNA LIGASE"/>
    <property type="match status" value="1"/>
</dbReference>
<evidence type="ECO:0000256" key="13">
    <source>
        <dbReference type="ARBA" id="ARBA00060881"/>
    </source>
</evidence>
<dbReference type="Pfam" id="PF03120">
    <property type="entry name" value="OB_DNA_ligase"/>
    <property type="match status" value="1"/>
</dbReference>
<dbReference type="InterPro" id="IPR010994">
    <property type="entry name" value="RuvA_2-like"/>
</dbReference>
<dbReference type="KEGG" id="asim:FE240_03280"/>
<dbReference type="InterPro" id="IPR004149">
    <property type="entry name" value="Znf_DNAligase_C4"/>
</dbReference>
<feature type="binding site" evidence="14">
    <location>
        <position position="410"/>
    </location>
    <ligand>
        <name>Zn(2+)</name>
        <dbReference type="ChEBI" id="CHEBI:29105"/>
    </ligand>
</feature>
<keyword evidence="5 14" id="KW-0235">DNA replication</keyword>
<dbReference type="SUPFAM" id="SSF56091">
    <property type="entry name" value="DNA ligase/mRNA capping enzyme, catalytic domain"/>
    <property type="match status" value="1"/>
</dbReference>
<dbReference type="PROSITE" id="PS01055">
    <property type="entry name" value="DNA_LIGASE_N1"/>
    <property type="match status" value="1"/>
</dbReference>
<dbReference type="Gene3D" id="3.40.50.10190">
    <property type="entry name" value="BRCT domain"/>
    <property type="match status" value="1"/>
</dbReference>
<dbReference type="PIRSF" id="PIRSF001604">
    <property type="entry name" value="LigA"/>
    <property type="match status" value="1"/>
</dbReference>
<comment type="function">
    <text evidence="1 14">DNA ligase that catalyzes the formation of phosphodiester linkages between 5'-phosphoryl and 3'-hydroxyl groups in double-stranded DNA using NAD as a coenzyme and as the energy source for the reaction. It is essential for DNA replication and repair of damaged DNA.</text>
</comment>
<dbReference type="InterPro" id="IPR041663">
    <property type="entry name" value="DisA/LigA_HHH"/>
</dbReference>
<proteinExistence type="inferred from homology"/>
<organism evidence="17 18">
    <name type="scientific">Aeromonas simiae</name>
    <dbReference type="NCBI Taxonomy" id="218936"/>
    <lineage>
        <taxon>Bacteria</taxon>
        <taxon>Pseudomonadati</taxon>
        <taxon>Pseudomonadota</taxon>
        <taxon>Gammaproteobacteria</taxon>
        <taxon>Aeromonadales</taxon>
        <taxon>Aeromonadaceae</taxon>
        <taxon>Aeromonas</taxon>
    </lineage>
</organism>
<evidence type="ECO:0000313" key="17">
    <source>
        <dbReference type="EMBL" id="QFI53814.1"/>
    </source>
</evidence>
<gene>
    <name evidence="14 17" type="primary">ligA</name>
    <name evidence="17" type="ORF">FE240_03280</name>
</gene>
<dbReference type="Pfam" id="PF14520">
    <property type="entry name" value="HHH_5"/>
    <property type="match status" value="1"/>
</dbReference>
<dbReference type="GO" id="GO:0003911">
    <property type="term" value="F:DNA ligase (NAD+) activity"/>
    <property type="evidence" value="ECO:0007669"/>
    <property type="project" value="UniProtKB-UniRule"/>
</dbReference>
<dbReference type="NCBIfam" id="NF005932">
    <property type="entry name" value="PRK07956.1"/>
    <property type="match status" value="1"/>
</dbReference>
<dbReference type="SUPFAM" id="SSF47781">
    <property type="entry name" value="RuvA domain 2-like"/>
    <property type="match status" value="1"/>
</dbReference>
<accession>A0A5J6WU77</accession>
<dbReference type="EMBL" id="CP040449">
    <property type="protein sequence ID" value="QFI53814.1"/>
    <property type="molecule type" value="Genomic_DNA"/>
</dbReference>
<dbReference type="Pfam" id="PF12826">
    <property type="entry name" value="HHH_2"/>
    <property type="match status" value="1"/>
</dbReference>
<dbReference type="InterPro" id="IPR036420">
    <property type="entry name" value="BRCT_dom_sf"/>
</dbReference>
<feature type="binding site" evidence="14">
    <location>
        <begin position="81"/>
        <end position="82"/>
    </location>
    <ligand>
        <name>NAD(+)</name>
        <dbReference type="ChEBI" id="CHEBI:57540"/>
    </ligand>
</feature>
<dbReference type="InterPro" id="IPR013839">
    <property type="entry name" value="DNAligase_adenylation"/>
</dbReference>
<dbReference type="SUPFAM" id="SSF52113">
    <property type="entry name" value="BRCT domain"/>
    <property type="match status" value="1"/>
</dbReference>
<dbReference type="InterPro" id="IPR001679">
    <property type="entry name" value="DNA_ligase"/>
</dbReference>
<dbReference type="EC" id="6.5.1.2" evidence="2 14"/>
<sequence length="670" mass="72742">MSEYQSRHQTLCQQLSDYGYQYYVLDNPTVTDSEYDRLMRELLALEAEHPELRTPDSPSQRVGGMPLSAFAQVTHELPMLSLDNVFSDEELQAFDQRMQDRLKQAQTFTFCCEPKLDGLAVSLLYVNGLLTRAATRGDGTTGEEITENVRTIHAIPLRLKGAGWPERLEVRGEVFMPKAGFEKLNARALEKGEKVFVNPRNAAAGSLRQLDSRITASRPLAFYAYGVGVGGDELGGSHHGRLMQLGLWGLPICPEVKLAEGAAGCQAFHDEILARREALPYEIDGVVYKVDDIALQQQLGFVARAPRWATAHKFPAQEEMTELENVEFQVGRTGAITPVAKLRPIFVGGVTVSNATLHNADEIERLGVMIGDTVIVRRAGDVIPQVVSVVEAKRPADVRPILFPDACPVCGSAIERIEGEAVARCSGGLFCGAQRAAALKHFAARRAMDIEGLGDKIVDQLVEKELVQTPADLFALEADTLAALERMGPKSAQNLVEAIDKARSTTLPRFLFALGIREVGEATALNLANHFLTLEALRAASVEQLLVVPDVGEVVAKHVYYFLRQPHNIEVLEALLAAGIHWPAIEKREVSDQPFAGKTFVLTGTLTSLSRSDAKAALQALGAKVAGSVSAKTDVVVAGEAAGSKLAKAQELGITVWSEDELQQALAGQQ</sequence>
<dbReference type="InterPro" id="IPR018239">
    <property type="entry name" value="DNA_ligase_AS"/>
</dbReference>
<dbReference type="NCBIfam" id="TIGR00575">
    <property type="entry name" value="dnlj"/>
    <property type="match status" value="1"/>
</dbReference>
<evidence type="ECO:0000256" key="9">
    <source>
        <dbReference type="ARBA" id="ARBA00022842"/>
    </source>
</evidence>
<dbReference type="GO" id="GO:0006260">
    <property type="term" value="P:DNA replication"/>
    <property type="evidence" value="ECO:0007669"/>
    <property type="project" value="UniProtKB-KW"/>
</dbReference>
<feature type="binding site" evidence="14">
    <location>
        <position position="407"/>
    </location>
    <ligand>
        <name>Zn(2+)</name>
        <dbReference type="ChEBI" id="CHEBI:29105"/>
    </ligand>
</feature>
<comment type="catalytic activity">
    <reaction evidence="12 14 15">
        <text>NAD(+) + (deoxyribonucleotide)n-3'-hydroxyl + 5'-phospho-(deoxyribonucleotide)m = (deoxyribonucleotide)n+m + AMP + beta-nicotinamide D-nucleotide.</text>
        <dbReference type="EC" id="6.5.1.2"/>
    </reaction>
</comment>
<dbReference type="InterPro" id="IPR013840">
    <property type="entry name" value="DNAligase_N"/>
</dbReference>
<keyword evidence="11 14" id="KW-0234">DNA repair</keyword>
<evidence type="ECO:0000259" key="16">
    <source>
        <dbReference type="PROSITE" id="PS50172"/>
    </source>
</evidence>
<evidence type="ECO:0000256" key="3">
    <source>
        <dbReference type="ARBA" id="ARBA00013308"/>
    </source>
</evidence>